<protein>
    <recommendedName>
        <fullName evidence="1">Phage neck terminator protein gp12-like domain-containing protein</fullName>
    </recommendedName>
</protein>
<reference evidence="2" key="1">
    <citation type="journal article" date="2014" name="Front. Microbiol.">
        <title>High frequency of phylogenetically diverse reductive dehalogenase-homologous genes in deep subseafloor sedimentary metagenomes.</title>
        <authorList>
            <person name="Kawai M."/>
            <person name="Futagami T."/>
            <person name="Toyoda A."/>
            <person name="Takaki Y."/>
            <person name="Nishi S."/>
            <person name="Hori S."/>
            <person name="Arai W."/>
            <person name="Tsubouchi T."/>
            <person name="Morono Y."/>
            <person name="Uchiyama I."/>
            <person name="Ito T."/>
            <person name="Fujiyama A."/>
            <person name="Inagaki F."/>
            <person name="Takami H."/>
        </authorList>
    </citation>
    <scope>NUCLEOTIDE SEQUENCE</scope>
    <source>
        <strain evidence="2">Expedition CK06-06</strain>
    </source>
</reference>
<gene>
    <name evidence="2" type="ORF">S01H4_47177</name>
</gene>
<dbReference type="Pfam" id="PF23961">
    <property type="entry name" value="Phage_tail_terminator_9"/>
    <property type="match status" value="1"/>
</dbReference>
<comment type="caution">
    <text evidence="2">The sequence shown here is derived from an EMBL/GenBank/DDBJ whole genome shotgun (WGS) entry which is preliminary data.</text>
</comment>
<dbReference type="AlphaFoldDB" id="X1CLK1"/>
<evidence type="ECO:0000259" key="1">
    <source>
        <dbReference type="Pfam" id="PF23961"/>
    </source>
</evidence>
<accession>X1CLK1</accession>
<dbReference type="EMBL" id="BART01026449">
    <property type="protein sequence ID" value="GAG97043.1"/>
    <property type="molecule type" value="Genomic_DNA"/>
</dbReference>
<sequence length="180" mass="20429">MSIDFSIVREKLILWARMNTGLYYAIWADQNAPQPYDTVELNSSDAYVILRIPFDEQIGEDFVAPPDDSGNILISGNREFMLYIEIKGINAQLKMSKLRDLFQKPSVQSLLSTSKIAYVDNFPNQNITGLDDTQNIQRASMDVLLRSSSEIIDNVGFIEKVDITGTINDVEQETFRVEKP</sequence>
<dbReference type="NCBIfam" id="NF047498">
    <property type="entry name" value="LIC_12616_fam"/>
    <property type="match status" value="1"/>
</dbReference>
<feature type="domain" description="Phage neck terminator protein gp12-like" evidence="1">
    <location>
        <begin position="20"/>
        <end position="166"/>
    </location>
</feature>
<evidence type="ECO:0000313" key="2">
    <source>
        <dbReference type="EMBL" id="GAG97043.1"/>
    </source>
</evidence>
<name>X1CLK1_9ZZZZ</name>
<proteinExistence type="predicted"/>
<dbReference type="InterPro" id="IPR057087">
    <property type="entry name" value="Gp12-like"/>
</dbReference>
<organism evidence="2">
    <name type="scientific">marine sediment metagenome</name>
    <dbReference type="NCBI Taxonomy" id="412755"/>
    <lineage>
        <taxon>unclassified sequences</taxon>
        <taxon>metagenomes</taxon>
        <taxon>ecological metagenomes</taxon>
    </lineage>
</organism>